<dbReference type="PROSITE" id="PS00108">
    <property type="entry name" value="PROTEIN_KINASE_ST"/>
    <property type="match status" value="1"/>
</dbReference>
<keyword evidence="8" id="KW-0723">Serine/threonine-protein kinase</keyword>
<dbReference type="CDD" id="cd14014">
    <property type="entry name" value="STKc_PknB_like"/>
    <property type="match status" value="1"/>
</dbReference>
<keyword evidence="2" id="KW-0547">Nucleotide-binding</keyword>
<reference evidence="8 9" key="1">
    <citation type="submission" date="2021-03" db="EMBL/GenBank/DDBJ databases">
        <title>Genomic and phenotypic characterization of Chloracidobacterium isolates provides evidence for multiple species.</title>
        <authorList>
            <person name="Saini M.K."/>
            <person name="Costas A.M.G."/>
            <person name="Tank M."/>
            <person name="Bryant D.A."/>
        </authorList>
    </citation>
    <scope>NUCLEOTIDE SEQUENCE [LARGE SCALE GENOMIC DNA]</scope>
    <source>
        <strain evidence="8 9">BV2-C</strain>
    </source>
</reference>
<evidence type="ECO:0000256" key="6">
    <source>
        <dbReference type="SAM" id="Phobius"/>
    </source>
</evidence>
<sequence>MKACSQCRRTYTADIAFCPYDGKPLSAVSDEEELGDDPLVGRVFIDRYHLTARIGEGGMCTVYRGTHVLTRKLWAVKILHAELAAQRRAVKRFQKEAQAASRIDHASVIQVTDFGTSEEGYVYLVMEYLEGTTLKRAIQTDGPFSLDRTVHIVRQIGEALDAAHAQSVIHRDLKPENIMLLPTDEAERERVKVLDFGIAKVQEDTSDSAPLTAQNMVMGTPQYMSPEQAKGLELDARSDIYSLGIIVYEMLTGKTPFQGGPSKIILNKHANEIPPSPRRLRPDLSAHVERVIMRALEKSPLRRPQSGSEFARELELAVRLAATMSKREAEQRSLPPATPPLPPTADAVEPAALATSPADLVMASQTVLAREEPRRSATWRTVVIAVIVVACAFIGGMLWWYWRG</sequence>
<dbReference type="EMBL" id="CP072648">
    <property type="protein sequence ID" value="QUW03595.1"/>
    <property type="molecule type" value="Genomic_DNA"/>
</dbReference>
<dbReference type="InterPro" id="IPR011009">
    <property type="entry name" value="Kinase-like_dom_sf"/>
</dbReference>
<evidence type="ECO:0000256" key="2">
    <source>
        <dbReference type="ARBA" id="ARBA00022741"/>
    </source>
</evidence>
<feature type="transmembrane region" description="Helical" evidence="6">
    <location>
        <begin position="382"/>
        <end position="402"/>
    </location>
</feature>
<gene>
    <name evidence="8" type="ORF">J8C06_03935</name>
</gene>
<dbReference type="PANTHER" id="PTHR43289">
    <property type="entry name" value="MITOGEN-ACTIVATED PROTEIN KINASE KINASE KINASE 20-RELATED"/>
    <property type="match status" value="1"/>
</dbReference>
<keyword evidence="6" id="KW-0812">Transmembrane</keyword>
<evidence type="ECO:0000256" key="4">
    <source>
        <dbReference type="ARBA" id="ARBA00022840"/>
    </source>
</evidence>
<keyword evidence="6" id="KW-1133">Transmembrane helix</keyword>
<dbReference type="SUPFAM" id="SSF56112">
    <property type="entry name" value="Protein kinase-like (PK-like)"/>
    <property type="match status" value="1"/>
</dbReference>
<evidence type="ECO:0000256" key="5">
    <source>
        <dbReference type="SAM" id="MobiDB-lite"/>
    </source>
</evidence>
<dbReference type="InterPro" id="IPR000719">
    <property type="entry name" value="Prot_kinase_dom"/>
</dbReference>
<name>A0ABX8BCQ7_9BACT</name>
<protein>
    <submittedName>
        <fullName evidence="8">Serine/threonine protein kinase</fullName>
    </submittedName>
</protein>
<keyword evidence="3 8" id="KW-0418">Kinase</keyword>
<keyword evidence="6" id="KW-0472">Membrane</keyword>
<keyword evidence="4" id="KW-0067">ATP-binding</keyword>
<evidence type="ECO:0000256" key="1">
    <source>
        <dbReference type="ARBA" id="ARBA00022679"/>
    </source>
</evidence>
<feature type="region of interest" description="Disordered" evidence="5">
    <location>
        <begin position="326"/>
        <end position="347"/>
    </location>
</feature>
<dbReference type="Pfam" id="PF00069">
    <property type="entry name" value="Pkinase"/>
    <property type="match status" value="1"/>
</dbReference>
<dbReference type="GO" id="GO:0004674">
    <property type="term" value="F:protein serine/threonine kinase activity"/>
    <property type="evidence" value="ECO:0007669"/>
    <property type="project" value="UniProtKB-KW"/>
</dbReference>
<evidence type="ECO:0000313" key="8">
    <source>
        <dbReference type="EMBL" id="QUW03595.1"/>
    </source>
</evidence>
<keyword evidence="9" id="KW-1185">Reference proteome</keyword>
<dbReference type="Gene3D" id="3.30.200.20">
    <property type="entry name" value="Phosphorylase Kinase, domain 1"/>
    <property type="match status" value="1"/>
</dbReference>
<evidence type="ECO:0000259" key="7">
    <source>
        <dbReference type="PROSITE" id="PS50011"/>
    </source>
</evidence>
<dbReference type="PROSITE" id="PS50011">
    <property type="entry name" value="PROTEIN_KINASE_DOM"/>
    <property type="match status" value="1"/>
</dbReference>
<keyword evidence="1" id="KW-0808">Transferase</keyword>
<feature type="domain" description="Protein kinase" evidence="7">
    <location>
        <begin position="48"/>
        <end position="316"/>
    </location>
</feature>
<proteinExistence type="predicted"/>
<dbReference type="RefSeq" id="WP_211429485.1">
    <property type="nucleotide sequence ID" value="NZ_CP072648.1"/>
</dbReference>
<dbReference type="Gene3D" id="1.10.510.10">
    <property type="entry name" value="Transferase(Phosphotransferase) domain 1"/>
    <property type="match status" value="1"/>
</dbReference>
<accession>A0ABX8BCQ7</accession>
<organism evidence="8 9">
    <name type="scientific">Chloracidobacterium validum</name>
    <dbReference type="NCBI Taxonomy" id="2821543"/>
    <lineage>
        <taxon>Bacteria</taxon>
        <taxon>Pseudomonadati</taxon>
        <taxon>Acidobacteriota</taxon>
        <taxon>Terriglobia</taxon>
        <taxon>Terriglobales</taxon>
        <taxon>Acidobacteriaceae</taxon>
        <taxon>Chloracidobacterium</taxon>
    </lineage>
</organism>
<dbReference type="InterPro" id="IPR008271">
    <property type="entry name" value="Ser/Thr_kinase_AS"/>
</dbReference>
<evidence type="ECO:0000256" key="3">
    <source>
        <dbReference type="ARBA" id="ARBA00022777"/>
    </source>
</evidence>
<dbReference type="SMART" id="SM00220">
    <property type="entry name" value="S_TKc"/>
    <property type="match status" value="1"/>
</dbReference>
<evidence type="ECO:0000313" key="9">
    <source>
        <dbReference type="Proteomes" id="UP000676506"/>
    </source>
</evidence>
<dbReference type="Proteomes" id="UP000676506">
    <property type="component" value="Chromosome 1"/>
</dbReference>
<dbReference type="PANTHER" id="PTHR43289:SF6">
    <property type="entry name" value="SERINE_THREONINE-PROTEIN KINASE NEKL-3"/>
    <property type="match status" value="1"/>
</dbReference>